<keyword evidence="1" id="KW-0732">Signal</keyword>
<evidence type="ECO:0000313" key="2">
    <source>
        <dbReference type="EMBL" id="REK76255.1"/>
    </source>
</evidence>
<evidence type="ECO:0000256" key="1">
    <source>
        <dbReference type="SAM" id="SignalP"/>
    </source>
</evidence>
<feature type="chain" id="PRO_5016697569" evidence="1">
    <location>
        <begin position="24"/>
        <end position="252"/>
    </location>
</feature>
<sequence>MKKKLLALIVFVVLISVSVQSYAAKGVDPITKLTLTKGESMDVKETINNGVKVYLISNSNKIVDKNEAAELLHKYVQTKVEAEAQSEKISTQDIGNWKCGIVVTKKGYSTQNGLASNTSSAKDCTYTNVFAIPFQTYGREIEKGSQLANWAGAVPRYPDKIVLRQTTTYSGIAIAPVWPPQLVITGSTGLWESLPITGEYTGSAERLGSKTYTSNWFGSYYPTAEVRDSADIYIGGNIYRPESIIEFKKVYL</sequence>
<dbReference type="OrthoDB" id="9975484at2"/>
<accession>A0A371PJZ7</accession>
<protein>
    <submittedName>
        <fullName evidence="2">Uncharacterized protein</fullName>
    </submittedName>
</protein>
<evidence type="ECO:0000313" key="3">
    <source>
        <dbReference type="Proteomes" id="UP000261905"/>
    </source>
</evidence>
<keyword evidence="3" id="KW-1185">Reference proteome</keyword>
<dbReference type="RefSeq" id="WP_116043066.1">
    <property type="nucleotide sequence ID" value="NZ_QUBQ01000001.1"/>
</dbReference>
<comment type="caution">
    <text evidence="2">The sequence shown here is derived from an EMBL/GenBank/DDBJ whole genome shotgun (WGS) entry which is preliminary data.</text>
</comment>
<dbReference type="EMBL" id="QUBQ01000001">
    <property type="protein sequence ID" value="REK76255.1"/>
    <property type="molecule type" value="Genomic_DNA"/>
</dbReference>
<feature type="signal peptide" evidence="1">
    <location>
        <begin position="1"/>
        <end position="23"/>
    </location>
</feature>
<reference evidence="2 3" key="1">
    <citation type="submission" date="2018-08" db="EMBL/GenBank/DDBJ databases">
        <title>Paenibacillus sp. M4BSY-1, whole genome shotgun sequence.</title>
        <authorList>
            <person name="Tuo L."/>
        </authorList>
    </citation>
    <scope>NUCLEOTIDE SEQUENCE [LARGE SCALE GENOMIC DNA]</scope>
    <source>
        <strain evidence="2 3">M4BSY-1</strain>
    </source>
</reference>
<dbReference type="AlphaFoldDB" id="A0A371PJZ7"/>
<dbReference type="Proteomes" id="UP000261905">
    <property type="component" value="Unassembled WGS sequence"/>
</dbReference>
<name>A0A371PJZ7_9BACL</name>
<organism evidence="2 3">
    <name type="scientific">Paenibacillus paeoniae</name>
    <dbReference type="NCBI Taxonomy" id="2292705"/>
    <lineage>
        <taxon>Bacteria</taxon>
        <taxon>Bacillati</taxon>
        <taxon>Bacillota</taxon>
        <taxon>Bacilli</taxon>
        <taxon>Bacillales</taxon>
        <taxon>Paenibacillaceae</taxon>
        <taxon>Paenibacillus</taxon>
    </lineage>
</organism>
<gene>
    <name evidence="2" type="ORF">DX130_04155</name>
</gene>
<proteinExistence type="predicted"/>